<proteinExistence type="inferred from homology"/>
<protein>
    <submittedName>
        <fullName evidence="3">Uncharacterized protein</fullName>
    </submittedName>
</protein>
<dbReference type="EMBL" id="JQBP01000002">
    <property type="protein sequence ID" value="KRN75426.1"/>
    <property type="molecule type" value="Genomic_DNA"/>
</dbReference>
<feature type="transmembrane region" description="Helical" evidence="2">
    <location>
        <begin position="144"/>
        <end position="175"/>
    </location>
</feature>
<dbReference type="InterPro" id="IPR023299">
    <property type="entry name" value="ATPase_P-typ_cyto_dom_N"/>
</dbReference>
<dbReference type="Gene3D" id="3.40.1110.10">
    <property type="entry name" value="Calcium-transporting ATPase, cytoplasmic domain N"/>
    <property type="match status" value="1"/>
</dbReference>
<comment type="caution">
    <text evidence="3">The sequence shown here is derived from an EMBL/GenBank/DDBJ whole genome shotgun (WGS) entry which is preliminary data.</text>
</comment>
<dbReference type="OrthoDB" id="2145039at2"/>
<evidence type="ECO:0000313" key="3">
    <source>
        <dbReference type="EMBL" id="KRN75426.1"/>
    </source>
</evidence>
<evidence type="ECO:0000256" key="2">
    <source>
        <dbReference type="SAM" id="Phobius"/>
    </source>
</evidence>
<feature type="transmembrane region" description="Helical" evidence="2">
    <location>
        <begin position="6"/>
        <end position="26"/>
    </location>
</feature>
<dbReference type="PANTHER" id="PTHR48085">
    <property type="entry name" value="CADMIUM/ZINC-TRANSPORTING ATPASE HMA2-RELATED"/>
    <property type="match status" value="1"/>
</dbReference>
<feature type="transmembrane region" description="Helical" evidence="2">
    <location>
        <begin position="103"/>
        <end position="124"/>
    </location>
</feature>
<dbReference type="STRING" id="1616.IV73_GL000592"/>
<dbReference type="AlphaFoldDB" id="A0A0R2JDK0"/>
<dbReference type="GO" id="GO:0022857">
    <property type="term" value="F:transmembrane transporter activity"/>
    <property type="evidence" value="ECO:0007669"/>
    <property type="project" value="TreeGrafter"/>
</dbReference>
<feature type="transmembrane region" description="Helical" evidence="2">
    <location>
        <begin position="38"/>
        <end position="58"/>
    </location>
</feature>
<evidence type="ECO:0000313" key="4">
    <source>
        <dbReference type="Proteomes" id="UP000051655"/>
    </source>
</evidence>
<dbReference type="RefSeq" id="WP_057754531.1">
    <property type="nucleotide sequence ID" value="NZ_JQBP01000002.1"/>
</dbReference>
<feature type="transmembrane region" description="Helical" evidence="2">
    <location>
        <begin position="470"/>
        <end position="488"/>
    </location>
</feature>
<dbReference type="InterPro" id="IPR023214">
    <property type="entry name" value="HAD_sf"/>
</dbReference>
<evidence type="ECO:0000256" key="1">
    <source>
        <dbReference type="ARBA" id="ARBA00006024"/>
    </source>
</evidence>
<sequence>MKFKHLRYVIAIGLMTIFSGVVWPLMQRQRQWQIPESWLQYGYPVLAGISFVILLLLIVQMYRQWRQAESGTETEVGWATLGIFSWLVLWLVTMFYAKNNAWVLLPIMLLGVTLLLIVIDIFQIQPLDQLKPLDQRNLVGMSFVTWIIALYGLIFFSLTINFMTGLTVLITVILITDVRWSTMISQYQRLKVKNHLTNLGVKVNRWGVFDQLPGIKNMVIEKSGILTENSAQIYSVKSLDDRYSDNDVIGIAAGLLDNFASPLSSAFATYAKTRGISASEVSEPEKVNLIGISGVIHQERFSVISAREALKNYAVNPEVLANYQAIGNSVSYIVDGIQVIGVINYGTPLKFSLLDIDRELTKRKIKTQVISADASGAVRDLPEIFHSANVVKAGLSPSAKIAMQLTYLSRNDALLITNQQIPSGVPDRIMIEVGDSLPFVDIQMNDLSQLKFVLQASDDFVKISHRNLRWLNMITIILLLFGLILGLILGNLIILAPLFALGIRIIISTILVYQTRN</sequence>
<name>A0A0R2JDK0_9LACO</name>
<keyword evidence="2" id="KW-1133">Transmembrane helix</keyword>
<accession>A0A0R2JDK0</accession>
<dbReference type="SUPFAM" id="SSF81660">
    <property type="entry name" value="Metal cation-transporting ATPase, ATP-binding domain N"/>
    <property type="match status" value="1"/>
</dbReference>
<comment type="similarity">
    <text evidence="1">Belongs to the cation transport ATPase (P-type) (TC 3.A.3) family. Type IB subfamily.</text>
</comment>
<dbReference type="Gene3D" id="3.40.50.1000">
    <property type="entry name" value="HAD superfamily/HAD-like"/>
    <property type="match status" value="1"/>
</dbReference>
<feature type="transmembrane region" description="Helical" evidence="2">
    <location>
        <begin position="78"/>
        <end position="96"/>
    </location>
</feature>
<dbReference type="InterPro" id="IPR051014">
    <property type="entry name" value="Cation_Transport_ATPase_IB"/>
</dbReference>
<keyword evidence="4" id="KW-1185">Reference proteome</keyword>
<keyword evidence="2" id="KW-0472">Membrane</keyword>
<dbReference type="PATRIC" id="fig|1616.3.peg.609"/>
<dbReference type="Proteomes" id="UP000051655">
    <property type="component" value="Unassembled WGS sequence"/>
</dbReference>
<organism evidence="3 4">
    <name type="scientific">Weissella kandleri</name>
    <dbReference type="NCBI Taxonomy" id="1616"/>
    <lineage>
        <taxon>Bacteria</taxon>
        <taxon>Bacillati</taxon>
        <taxon>Bacillota</taxon>
        <taxon>Bacilli</taxon>
        <taxon>Lactobacillales</taxon>
        <taxon>Lactobacillaceae</taxon>
        <taxon>Weissella</taxon>
    </lineage>
</organism>
<dbReference type="GO" id="GO:0000166">
    <property type="term" value="F:nucleotide binding"/>
    <property type="evidence" value="ECO:0007669"/>
    <property type="project" value="InterPro"/>
</dbReference>
<keyword evidence="2" id="KW-0812">Transmembrane</keyword>
<dbReference type="GO" id="GO:0016020">
    <property type="term" value="C:membrane"/>
    <property type="evidence" value="ECO:0007669"/>
    <property type="project" value="TreeGrafter"/>
</dbReference>
<feature type="transmembrane region" description="Helical" evidence="2">
    <location>
        <begin position="494"/>
        <end position="513"/>
    </location>
</feature>
<reference evidence="3 4" key="1">
    <citation type="journal article" date="2015" name="Genome Announc.">
        <title>Expanding the biotechnology potential of lactobacilli through comparative genomics of 213 strains and associated genera.</title>
        <authorList>
            <person name="Sun Z."/>
            <person name="Harris H.M."/>
            <person name="McCann A."/>
            <person name="Guo C."/>
            <person name="Argimon S."/>
            <person name="Zhang W."/>
            <person name="Yang X."/>
            <person name="Jeffery I.B."/>
            <person name="Cooney J.C."/>
            <person name="Kagawa T.F."/>
            <person name="Liu W."/>
            <person name="Song Y."/>
            <person name="Salvetti E."/>
            <person name="Wrobel A."/>
            <person name="Rasinkangas P."/>
            <person name="Parkhill J."/>
            <person name="Rea M.C."/>
            <person name="O'Sullivan O."/>
            <person name="Ritari J."/>
            <person name="Douillard F.P."/>
            <person name="Paul Ross R."/>
            <person name="Yang R."/>
            <person name="Briner A.E."/>
            <person name="Felis G.E."/>
            <person name="de Vos W.M."/>
            <person name="Barrangou R."/>
            <person name="Klaenhammer T.R."/>
            <person name="Caufield P.W."/>
            <person name="Cui Y."/>
            <person name="Zhang H."/>
            <person name="O'Toole P.W."/>
        </authorList>
    </citation>
    <scope>NUCLEOTIDE SEQUENCE [LARGE SCALE GENOMIC DNA]</scope>
    <source>
        <strain evidence="3 4">DSM 20593</strain>
    </source>
</reference>
<gene>
    <name evidence="3" type="ORF">IV73_GL000592</name>
</gene>